<evidence type="ECO:0008006" key="2">
    <source>
        <dbReference type="Google" id="ProtNLM"/>
    </source>
</evidence>
<name>A0A0F9TGP5_9ZZZZ</name>
<dbReference type="Gene3D" id="3.40.50.150">
    <property type="entry name" value="Vaccinia Virus protein VP39"/>
    <property type="match status" value="1"/>
</dbReference>
<comment type="caution">
    <text evidence="1">The sequence shown here is derived from an EMBL/GenBank/DDBJ whole genome shotgun (WGS) entry which is preliminary data.</text>
</comment>
<dbReference type="AlphaFoldDB" id="A0A0F9TGP5"/>
<proteinExistence type="predicted"/>
<dbReference type="EMBL" id="LAZR01001236">
    <property type="protein sequence ID" value="KKN48146.1"/>
    <property type="molecule type" value="Genomic_DNA"/>
</dbReference>
<accession>A0A0F9TGP5</accession>
<protein>
    <recommendedName>
        <fullName evidence="2">Methyltransferase domain-containing protein</fullName>
    </recommendedName>
</protein>
<reference evidence="1" key="1">
    <citation type="journal article" date="2015" name="Nature">
        <title>Complex archaea that bridge the gap between prokaryotes and eukaryotes.</title>
        <authorList>
            <person name="Spang A."/>
            <person name="Saw J.H."/>
            <person name="Jorgensen S.L."/>
            <person name="Zaremba-Niedzwiedzka K."/>
            <person name="Martijn J."/>
            <person name="Lind A.E."/>
            <person name="van Eijk R."/>
            <person name="Schleper C."/>
            <person name="Guy L."/>
            <person name="Ettema T.J."/>
        </authorList>
    </citation>
    <scope>NUCLEOTIDE SEQUENCE</scope>
</reference>
<evidence type="ECO:0000313" key="1">
    <source>
        <dbReference type="EMBL" id="KKN48146.1"/>
    </source>
</evidence>
<organism evidence="1">
    <name type="scientific">marine sediment metagenome</name>
    <dbReference type="NCBI Taxonomy" id="412755"/>
    <lineage>
        <taxon>unclassified sequences</taxon>
        <taxon>metagenomes</taxon>
        <taxon>ecological metagenomes</taxon>
    </lineage>
</organism>
<sequence length="184" mass="22161">MKNKRKKYFYDTIEKENIDWHEHKNPIVKLFFRLKFAIAIRYADLKKDDLILDFGCGDGWLKKILPDYNIIGYDIDPKLTEIKDYTKLKPDKIFALDILEHMKKREIRKIIKSFKRMNPNFKLVTIIPTETWFWRKSRKLLGLSETVKDHITKLKDILQILNEELTLVKKINFLAVTHIAKWKK</sequence>
<dbReference type="SUPFAM" id="SSF53335">
    <property type="entry name" value="S-adenosyl-L-methionine-dependent methyltransferases"/>
    <property type="match status" value="1"/>
</dbReference>
<dbReference type="Pfam" id="PF13489">
    <property type="entry name" value="Methyltransf_23"/>
    <property type="match status" value="1"/>
</dbReference>
<gene>
    <name evidence="1" type="ORF">LCGC14_0655900</name>
</gene>
<dbReference type="InterPro" id="IPR029063">
    <property type="entry name" value="SAM-dependent_MTases_sf"/>
</dbReference>